<protein>
    <recommendedName>
        <fullName evidence="1">DNA 3'-5' helicase II</fullName>
    </recommendedName>
</protein>
<keyword evidence="3" id="KW-0347">Helicase</keyword>
<dbReference type="InterPro" id="IPR027417">
    <property type="entry name" value="P-loop_NTPase"/>
</dbReference>
<evidence type="ECO:0000256" key="1">
    <source>
        <dbReference type="ARBA" id="ARBA00034923"/>
    </source>
</evidence>
<dbReference type="InterPro" id="IPR027785">
    <property type="entry name" value="UvrD-like_helicase_C"/>
</dbReference>
<keyword evidence="3" id="KW-0378">Hydrolase</keyword>
<feature type="domain" description="UvrD-like helicase C-terminal" evidence="2">
    <location>
        <begin position="437"/>
        <end position="490"/>
    </location>
</feature>
<evidence type="ECO:0000259" key="2">
    <source>
        <dbReference type="Pfam" id="PF13538"/>
    </source>
</evidence>
<evidence type="ECO:0000313" key="3">
    <source>
        <dbReference type="EMBL" id="PJY74885.1"/>
    </source>
</evidence>
<sequence length="568" mass="65611">MTVFSIVSINGIKKCIEENKTEELSSNDFKILVATIEGTKRSKQKKDRDISDEKLTKGKVLSLIQQQETVFDLEQKRAALNTIDSPQRIRGLAGSGKTIILTMKAALYHLQNPDSLILYTYFTKALYGQIKYLIEKYYRDFSDNQEPNWNNIQILHGWGGASLAGVYSEACSDNHISPMSLPEARRNNVKNPFDYACMSLLKHNIKSKYDLTLIDEGQDFPIHFYRLCYALTKNRRIVWAFDDFQNIFDTKIQDEKETFGQKDGHFLVDFSLNENQLQDIVLHKCYRNPKRALIAAFSLGLGIYNTRVLQRLEDNQHWNDLGFVVEKGDSSVGAQMIISRPNENSPIDTNEYFGENTILFKKFRDIDEECNAIAKNIIKQIRTEKLRPDDICVISLDEKHISNYFSRIEKLLQKNDIKVFNILNAPNNNIYFSIENHVTLSSINKAKGNEVGMVYIVGVDAAFSENNIDYTVYRNKIFTAITRTKGWVVISGMGDRFNFFQKEIEQLQKNDYKFIFTQPSHDSTNTIFRMMDERQSLINQINKKISDLLKTGVQTEDVLRMIDLNQKK</sequence>
<dbReference type="SUPFAM" id="SSF52540">
    <property type="entry name" value="P-loop containing nucleoside triphosphate hydrolases"/>
    <property type="match status" value="1"/>
</dbReference>
<dbReference type="PANTHER" id="PTHR11070">
    <property type="entry name" value="UVRD / RECB / PCRA DNA HELICASE FAMILY MEMBER"/>
    <property type="match status" value="1"/>
</dbReference>
<keyword evidence="3" id="KW-0067">ATP-binding</keyword>
<dbReference type="RefSeq" id="WP_158236825.1">
    <property type="nucleotide sequence ID" value="NZ_PDCW01000010.1"/>
</dbReference>
<organism evidence="3 4">
    <name type="scientific">Bacteroides fragilis</name>
    <dbReference type="NCBI Taxonomy" id="817"/>
    <lineage>
        <taxon>Bacteria</taxon>
        <taxon>Pseudomonadati</taxon>
        <taxon>Bacteroidota</taxon>
        <taxon>Bacteroidia</taxon>
        <taxon>Bacteroidales</taxon>
        <taxon>Bacteroidaceae</taxon>
        <taxon>Bacteroides</taxon>
    </lineage>
</organism>
<dbReference type="GO" id="GO:0003677">
    <property type="term" value="F:DNA binding"/>
    <property type="evidence" value="ECO:0007669"/>
    <property type="project" value="InterPro"/>
</dbReference>
<dbReference type="InterPro" id="IPR000212">
    <property type="entry name" value="DNA_helicase_UvrD/REP"/>
</dbReference>
<dbReference type="PANTHER" id="PTHR11070:SF2">
    <property type="entry name" value="ATP-DEPENDENT DNA HELICASE SRS2"/>
    <property type="match status" value="1"/>
</dbReference>
<keyword evidence="3" id="KW-0547">Nucleotide-binding</keyword>
<comment type="caution">
    <text evidence="3">The sequence shown here is derived from an EMBL/GenBank/DDBJ whole genome shotgun (WGS) entry which is preliminary data.</text>
</comment>
<accession>A0A2M9V898</accession>
<gene>
    <name evidence="3" type="ORF">CQW34_01755</name>
</gene>
<dbReference type="EMBL" id="PDCW01000010">
    <property type="protein sequence ID" value="PJY74885.1"/>
    <property type="molecule type" value="Genomic_DNA"/>
</dbReference>
<dbReference type="GO" id="GO:0005829">
    <property type="term" value="C:cytosol"/>
    <property type="evidence" value="ECO:0007669"/>
    <property type="project" value="TreeGrafter"/>
</dbReference>
<name>A0A2M9V898_BACFG</name>
<dbReference type="GO" id="GO:0043138">
    <property type="term" value="F:3'-5' DNA helicase activity"/>
    <property type="evidence" value="ECO:0007669"/>
    <property type="project" value="TreeGrafter"/>
</dbReference>
<dbReference type="Gene3D" id="3.40.50.300">
    <property type="entry name" value="P-loop containing nucleotide triphosphate hydrolases"/>
    <property type="match status" value="2"/>
</dbReference>
<dbReference type="Proteomes" id="UP000231846">
    <property type="component" value="Unassembled WGS sequence"/>
</dbReference>
<proteinExistence type="predicted"/>
<dbReference type="GO" id="GO:0005524">
    <property type="term" value="F:ATP binding"/>
    <property type="evidence" value="ECO:0007669"/>
    <property type="project" value="InterPro"/>
</dbReference>
<dbReference type="GO" id="GO:0033202">
    <property type="term" value="C:DNA helicase complex"/>
    <property type="evidence" value="ECO:0007669"/>
    <property type="project" value="TreeGrafter"/>
</dbReference>
<reference evidence="3 4" key="1">
    <citation type="journal article" date="2017" name="MBio">
        <title>Gut Symbiont Bacteroides fragilis Secretes a Eukaryotic-Like Ubiquitin Protein That Mediates Intraspecies Antagonism.</title>
        <authorList>
            <person name="Chatzidaki-Livanis M."/>
            <person name="Coyne M.J."/>
            <person name="Roelofs K.G."/>
            <person name="Gentyala R.R."/>
            <person name="Caldwell J.M."/>
            <person name="Comstock L.E."/>
        </authorList>
    </citation>
    <scope>NUCLEOTIDE SEQUENCE [LARGE SCALE GENOMIC DNA]</scope>
    <source>
        <strain evidence="3 4">12905</strain>
    </source>
</reference>
<evidence type="ECO:0000313" key="4">
    <source>
        <dbReference type="Proteomes" id="UP000231846"/>
    </source>
</evidence>
<dbReference type="AlphaFoldDB" id="A0A2M9V898"/>
<dbReference type="Pfam" id="PF13538">
    <property type="entry name" value="UvrD_C_2"/>
    <property type="match status" value="1"/>
</dbReference>
<dbReference type="GO" id="GO:0000725">
    <property type="term" value="P:recombinational repair"/>
    <property type="evidence" value="ECO:0007669"/>
    <property type="project" value="TreeGrafter"/>
</dbReference>